<reference evidence="1" key="1">
    <citation type="thesis" date="2020" institute="ProQuest LLC" country="789 East Eisenhower Parkway, Ann Arbor, MI, USA">
        <title>Comparative Genomics and Chromosome Evolution.</title>
        <authorList>
            <person name="Mudd A.B."/>
        </authorList>
    </citation>
    <scope>NUCLEOTIDE SEQUENCE</scope>
    <source>
        <strain evidence="1">HN-11 Male</strain>
        <tissue evidence="1">Kidney and liver</tissue>
    </source>
</reference>
<accession>A0A8J6EK34</accession>
<keyword evidence="2" id="KW-1185">Reference proteome</keyword>
<sequence length="81" mass="9211">MFSRFRLELCAAKPIVKHPYPQTKVNQCWIWNKVHCLVGSMADHFQSITTLSAAHYCSGCQGSPLCSWFLSLQPTERDHAT</sequence>
<proteinExistence type="predicted"/>
<comment type="caution">
    <text evidence="1">The sequence shown here is derived from an EMBL/GenBank/DDBJ whole genome shotgun (WGS) entry which is preliminary data.</text>
</comment>
<dbReference type="AlphaFoldDB" id="A0A8J6EK34"/>
<evidence type="ECO:0000313" key="2">
    <source>
        <dbReference type="Proteomes" id="UP000770717"/>
    </source>
</evidence>
<protein>
    <submittedName>
        <fullName evidence="1">Uncharacterized protein</fullName>
    </submittedName>
</protein>
<evidence type="ECO:0000313" key="1">
    <source>
        <dbReference type="EMBL" id="KAG9470664.1"/>
    </source>
</evidence>
<name>A0A8J6EK34_ELECQ</name>
<gene>
    <name evidence="1" type="ORF">GDO78_017052</name>
</gene>
<dbReference type="EMBL" id="WNTK01000239">
    <property type="protein sequence ID" value="KAG9470664.1"/>
    <property type="molecule type" value="Genomic_DNA"/>
</dbReference>
<dbReference type="Proteomes" id="UP000770717">
    <property type="component" value="Unassembled WGS sequence"/>
</dbReference>
<organism evidence="1 2">
    <name type="scientific">Eleutherodactylus coqui</name>
    <name type="common">Puerto Rican coqui</name>
    <dbReference type="NCBI Taxonomy" id="57060"/>
    <lineage>
        <taxon>Eukaryota</taxon>
        <taxon>Metazoa</taxon>
        <taxon>Chordata</taxon>
        <taxon>Craniata</taxon>
        <taxon>Vertebrata</taxon>
        <taxon>Euteleostomi</taxon>
        <taxon>Amphibia</taxon>
        <taxon>Batrachia</taxon>
        <taxon>Anura</taxon>
        <taxon>Neobatrachia</taxon>
        <taxon>Hyloidea</taxon>
        <taxon>Eleutherodactylidae</taxon>
        <taxon>Eleutherodactylinae</taxon>
        <taxon>Eleutherodactylus</taxon>
        <taxon>Eleutherodactylus</taxon>
    </lineage>
</organism>